<dbReference type="InParanoid" id="Q7RBM1"/>
<organism evidence="1 2">
    <name type="scientific">Plasmodium yoelii yoelii</name>
    <dbReference type="NCBI Taxonomy" id="73239"/>
    <lineage>
        <taxon>Eukaryota</taxon>
        <taxon>Sar</taxon>
        <taxon>Alveolata</taxon>
        <taxon>Apicomplexa</taxon>
        <taxon>Aconoidasida</taxon>
        <taxon>Haemosporida</taxon>
        <taxon>Plasmodiidae</taxon>
        <taxon>Plasmodium</taxon>
        <taxon>Plasmodium (Vinckeia)</taxon>
    </lineage>
</organism>
<evidence type="ECO:0000313" key="2">
    <source>
        <dbReference type="Proteomes" id="UP000008553"/>
    </source>
</evidence>
<name>Q7RBM1_PLAYO</name>
<dbReference type="PaxDb" id="73239-Q7RBM1"/>
<accession>Q7RBM1</accession>
<dbReference type="EMBL" id="AABL01002035">
    <property type="protein sequence ID" value="EAA18276.1"/>
    <property type="molecule type" value="Genomic_DNA"/>
</dbReference>
<evidence type="ECO:0000313" key="1">
    <source>
        <dbReference type="EMBL" id="EAA18276.1"/>
    </source>
</evidence>
<proteinExistence type="predicted"/>
<gene>
    <name evidence="1" type="ORF">PY06120</name>
</gene>
<comment type="caution">
    <text evidence="1">The sequence shown here is derived from an EMBL/GenBank/DDBJ whole genome shotgun (WGS) entry which is preliminary data.</text>
</comment>
<dbReference type="AlphaFoldDB" id="Q7RBM1"/>
<dbReference type="Proteomes" id="UP000008553">
    <property type="component" value="Unassembled WGS sequence"/>
</dbReference>
<reference evidence="1 2" key="1">
    <citation type="journal article" date="2002" name="Nature">
        <title>Genome sequence and comparative analysis of the model rodent malaria parasite Plasmodium yoelii yoelii.</title>
        <authorList>
            <person name="Carlton J.M."/>
            <person name="Angiuoli S.V."/>
            <person name="Suh B.B."/>
            <person name="Kooij T.W."/>
            <person name="Pertea M."/>
            <person name="Silva J.C."/>
            <person name="Ermolaeva M.D."/>
            <person name="Allen J.E."/>
            <person name="Selengut J.D."/>
            <person name="Koo H.L."/>
            <person name="Peterson J.D."/>
            <person name="Pop M."/>
            <person name="Kosack D.S."/>
            <person name="Shumway M.F."/>
            <person name="Bidwell S.L."/>
            <person name="Shallom S.J."/>
            <person name="van Aken S.E."/>
            <person name="Riedmuller S.B."/>
            <person name="Feldblyum T.V."/>
            <person name="Cho J.K."/>
            <person name="Quackenbush J."/>
            <person name="Sedegah M."/>
            <person name="Shoaibi A."/>
            <person name="Cummings L.M."/>
            <person name="Florens L."/>
            <person name="Yates J.R."/>
            <person name="Raine J.D."/>
            <person name="Sinden R.E."/>
            <person name="Harris M.A."/>
            <person name="Cunningham D.A."/>
            <person name="Preiser P.R."/>
            <person name="Bergman L.W."/>
            <person name="Vaidya A.B."/>
            <person name="van Lin L.H."/>
            <person name="Janse C.J."/>
            <person name="Waters A.P."/>
            <person name="Smith H.O."/>
            <person name="White O.R."/>
            <person name="Salzberg S.L."/>
            <person name="Venter J.C."/>
            <person name="Fraser C.M."/>
            <person name="Hoffman S.L."/>
            <person name="Gardner M.J."/>
            <person name="Carucci D.J."/>
        </authorList>
    </citation>
    <scope>NUCLEOTIDE SEQUENCE [LARGE SCALE GENOMIC DNA]</scope>
    <source>
        <strain evidence="1 2">17XNL</strain>
    </source>
</reference>
<keyword evidence="2" id="KW-1185">Reference proteome</keyword>
<sequence>MVINPNITDYYTTIKERQIGMVRWYCKDMKR</sequence>
<protein>
    <submittedName>
        <fullName evidence="1">Uncharacterized protein</fullName>
    </submittedName>
</protein>